<keyword evidence="9" id="KW-1185">Reference proteome</keyword>
<dbReference type="InterPro" id="IPR011990">
    <property type="entry name" value="TPR-like_helical_dom_sf"/>
</dbReference>
<keyword evidence="5" id="KW-0175">Coiled coil</keyword>
<keyword evidence="3" id="KW-0597">Phosphoprotein</keyword>
<dbReference type="SUPFAM" id="SSF55874">
    <property type="entry name" value="ATPase domain of HSP90 chaperone/DNA topoisomerase II/histidine kinase"/>
    <property type="match status" value="1"/>
</dbReference>
<dbReference type="SMART" id="SM00028">
    <property type="entry name" value="TPR"/>
    <property type="match status" value="6"/>
</dbReference>
<dbReference type="RefSeq" id="WP_262311470.1">
    <property type="nucleotide sequence ID" value="NZ_CP106679.1"/>
</dbReference>
<organism evidence="8 9">
    <name type="scientific">Reichenbachiella agarivorans</name>
    <dbReference type="NCBI Taxonomy" id="2979464"/>
    <lineage>
        <taxon>Bacteria</taxon>
        <taxon>Pseudomonadati</taxon>
        <taxon>Bacteroidota</taxon>
        <taxon>Cytophagia</taxon>
        <taxon>Cytophagales</taxon>
        <taxon>Reichenbachiellaceae</taxon>
        <taxon>Reichenbachiella</taxon>
    </lineage>
</organism>
<evidence type="ECO:0000256" key="3">
    <source>
        <dbReference type="ARBA" id="ARBA00022553"/>
    </source>
</evidence>
<dbReference type="Pfam" id="PF13424">
    <property type="entry name" value="TPR_12"/>
    <property type="match status" value="1"/>
</dbReference>
<dbReference type="InterPro" id="IPR005467">
    <property type="entry name" value="His_kinase_dom"/>
</dbReference>
<dbReference type="Pfam" id="PF02518">
    <property type="entry name" value="HATPase_c"/>
    <property type="match status" value="1"/>
</dbReference>
<protein>
    <recommendedName>
        <fullName evidence="2">histidine kinase</fullName>
        <ecNumber evidence="2">2.7.13.3</ecNumber>
    </recommendedName>
</protein>
<evidence type="ECO:0000313" key="8">
    <source>
        <dbReference type="EMBL" id="UXP34044.1"/>
    </source>
</evidence>
<name>A0ABY6CU37_9BACT</name>
<keyword evidence="6" id="KW-0812">Transmembrane</keyword>
<dbReference type="Gene3D" id="1.25.40.10">
    <property type="entry name" value="Tetratricopeptide repeat domain"/>
    <property type="match status" value="1"/>
</dbReference>
<feature type="coiled-coil region" evidence="5">
    <location>
        <begin position="436"/>
        <end position="470"/>
    </location>
</feature>
<reference evidence="8" key="1">
    <citation type="submission" date="2022-09" db="EMBL/GenBank/DDBJ databases">
        <title>Comparative genomics and taxonomic characterization of three novel marine species of genus Reichenbachiella exhibiting antioxidant and polysaccharide degradation activities.</title>
        <authorList>
            <person name="Muhammad N."/>
            <person name="Lee Y.-J."/>
            <person name="Ko J."/>
            <person name="Kim S.-G."/>
        </authorList>
    </citation>
    <scope>NUCLEOTIDE SEQUENCE</scope>
    <source>
        <strain evidence="8">BKB1-1</strain>
    </source>
</reference>
<evidence type="ECO:0000256" key="2">
    <source>
        <dbReference type="ARBA" id="ARBA00012438"/>
    </source>
</evidence>
<evidence type="ECO:0000256" key="5">
    <source>
        <dbReference type="SAM" id="Coils"/>
    </source>
</evidence>
<feature type="transmembrane region" description="Helical" evidence="6">
    <location>
        <begin position="387"/>
        <end position="408"/>
    </location>
</feature>
<dbReference type="Gene3D" id="1.10.287.130">
    <property type="match status" value="1"/>
</dbReference>
<evidence type="ECO:0000256" key="4">
    <source>
        <dbReference type="PROSITE-ProRule" id="PRU00339"/>
    </source>
</evidence>
<dbReference type="EC" id="2.7.13.3" evidence="2"/>
<proteinExistence type="predicted"/>
<feature type="repeat" description="TPR" evidence="4">
    <location>
        <begin position="184"/>
        <end position="217"/>
    </location>
</feature>
<dbReference type="EMBL" id="CP106679">
    <property type="protein sequence ID" value="UXP34044.1"/>
    <property type="molecule type" value="Genomic_DNA"/>
</dbReference>
<feature type="domain" description="Histidine kinase" evidence="7">
    <location>
        <begin position="427"/>
        <end position="644"/>
    </location>
</feature>
<evidence type="ECO:0000313" key="9">
    <source>
        <dbReference type="Proteomes" id="UP001065174"/>
    </source>
</evidence>
<dbReference type="SUPFAM" id="SSF47384">
    <property type="entry name" value="Homodimeric domain of signal transducing histidine kinase"/>
    <property type="match status" value="1"/>
</dbReference>
<keyword evidence="4" id="KW-0802">TPR repeat</keyword>
<dbReference type="InterPro" id="IPR019734">
    <property type="entry name" value="TPR_rpt"/>
</dbReference>
<dbReference type="PANTHER" id="PTHR43547">
    <property type="entry name" value="TWO-COMPONENT HISTIDINE KINASE"/>
    <property type="match status" value="1"/>
</dbReference>
<evidence type="ECO:0000259" key="7">
    <source>
        <dbReference type="PROSITE" id="PS50109"/>
    </source>
</evidence>
<feature type="repeat" description="TPR" evidence="4">
    <location>
        <begin position="264"/>
        <end position="297"/>
    </location>
</feature>
<dbReference type="InterPro" id="IPR003594">
    <property type="entry name" value="HATPase_dom"/>
</dbReference>
<accession>A0ABY6CU37</accession>
<dbReference type="SUPFAM" id="SSF48452">
    <property type="entry name" value="TPR-like"/>
    <property type="match status" value="2"/>
</dbReference>
<dbReference type="PANTHER" id="PTHR43547:SF2">
    <property type="entry name" value="HYBRID SIGNAL TRANSDUCTION HISTIDINE KINASE C"/>
    <property type="match status" value="1"/>
</dbReference>
<keyword evidence="6" id="KW-0472">Membrane</keyword>
<dbReference type="CDD" id="cd00082">
    <property type="entry name" value="HisKA"/>
    <property type="match status" value="1"/>
</dbReference>
<dbReference type="SMART" id="SM00387">
    <property type="entry name" value="HATPase_c"/>
    <property type="match status" value="1"/>
</dbReference>
<evidence type="ECO:0000256" key="6">
    <source>
        <dbReference type="SAM" id="Phobius"/>
    </source>
</evidence>
<dbReference type="InterPro" id="IPR036097">
    <property type="entry name" value="HisK_dim/P_sf"/>
</dbReference>
<comment type="catalytic activity">
    <reaction evidence="1">
        <text>ATP + protein L-histidine = ADP + protein N-phospho-L-histidine.</text>
        <dbReference type="EC" id="2.7.13.3"/>
    </reaction>
</comment>
<dbReference type="InterPro" id="IPR004358">
    <property type="entry name" value="Sig_transdc_His_kin-like_C"/>
</dbReference>
<dbReference type="InterPro" id="IPR036890">
    <property type="entry name" value="HATPase_C_sf"/>
</dbReference>
<dbReference type="PRINTS" id="PR00344">
    <property type="entry name" value="BCTRLSENSOR"/>
</dbReference>
<dbReference type="PROSITE" id="PS50109">
    <property type="entry name" value="HIS_KIN"/>
    <property type="match status" value="1"/>
</dbReference>
<dbReference type="PROSITE" id="PS50005">
    <property type="entry name" value="TPR"/>
    <property type="match status" value="2"/>
</dbReference>
<dbReference type="Gene3D" id="3.30.565.10">
    <property type="entry name" value="Histidine kinase-like ATPase, C-terminal domain"/>
    <property type="match status" value="1"/>
</dbReference>
<dbReference type="Pfam" id="PF00512">
    <property type="entry name" value="HisKA"/>
    <property type="match status" value="1"/>
</dbReference>
<dbReference type="Proteomes" id="UP001065174">
    <property type="component" value="Chromosome"/>
</dbReference>
<gene>
    <name evidence="8" type="ORF">N6H18_08820</name>
</gene>
<evidence type="ECO:0000256" key="1">
    <source>
        <dbReference type="ARBA" id="ARBA00000085"/>
    </source>
</evidence>
<dbReference type="SMART" id="SM00388">
    <property type="entry name" value="HisKA"/>
    <property type="match status" value="1"/>
</dbReference>
<sequence>MIVLIRYFILFAFFLTASTAWGSKGVSETQGDSCVSALNYDCAVLHYKRALQFHESDSTISSFVRIQNKVADLYYQQGKFQQAYELYSLVLRYAGQKGLSYDKAVALEGMSHILWRYGDNVKSITSILESIELFKALSDTVSVISASNILAGVYTSTGELDQAEKIYDETLSLAVASHDSIGMASSYEYKGVVRFFRGEYPEAIEFYEKSLTINVLIGNELDAGITQGNIGEAYHQMGNYVTALAHYQKAEKALSQFQFNSGLIFINYSIGNSYLSLGQFDKALYRYQKSLELIRLTGEVRERPLVLKLIAECYAKQQDFKKAYFYHEAFTQAQDSLLQVNRNLELLDIMGKYELGKKEQENYLLAKENEIKLKELRTQEVIIKQQYAFGAGLMLLLMIAFYLAIRLYNNRILLIKSNKTKNKLFGFVAHDLKAPVANIQMLIDLLKTEIETENEEAKDLVVELNNATHAVSLLLNDLLSWSIAQQEGFSFLPKSVEIYEATRTCIELFEDQLEYKELQVDNRVGTDHVAWIDNKALLAVIRNLLSNAIKFSKVGGEIRIYSHVKNGFVELTIADQGVGMKPEQIHQLLHSKKFVTHRGTSNEKGSGMGINLVKEFVHKSKGELRIESKMGEGTEVIIVLPTTAKHTRQ</sequence>
<keyword evidence="6" id="KW-1133">Transmembrane helix</keyword>
<dbReference type="InterPro" id="IPR003661">
    <property type="entry name" value="HisK_dim/P_dom"/>
</dbReference>